<protein>
    <submittedName>
        <fullName evidence="1">Type IV secretion protein Rhs</fullName>
    </submittedName>
</protein>
<accession>A0A0D8L847</accession>
<reference evidence="1 2" key="1">
    <citation type="submission" date="2015-02" db="EMBL/GenBank/DDBJ databases">
        <title>Whole genome shotgun sequencing of cultured foodborne pathogen.</title>
        <authorList>
            <person name="Timme R."/>
            <person name="Allard M.W."/>
            <person name="Strain E."/>
            <person name="Evans P.S."/>
            <person name="Brown E."/>
        </authorList>
    </citation>
    <scope>NUCLEOTIDE SEQUENCE [LARGE SCALE GENOMIC DNA]</scope>
    <source>
        <strain evidence="1 2">GCSL-TSO-24</strain>
    </source>
</reference>
<dbReference type="AlphaFoldDB" id="A0A0D8L847"/>
<dbReference type="Proteomes" id="UP000032582">
    <property type="component" value="Unassembled WGS sequence"/>
</dbReference>
<name>A0A0D8L847_MORMO</name>
<sequence length="118" mass="12476">MADNYLARQDSEWLVIGILPDVCKTPVGSSTPPVPYPVIAKLDNAIKAVPSVKANGKPVVVFSQSLIPETIGDQAGIAKGVKSGTVGGKCYPKEHSGSFCVQGLPVLRHGDEFWMNGK</sequence>
<gene>
    <name evidence="1" type="ORF">UA45_13485</name>
</gene>
<dbReference type="PATRIC" id="fig|582.24.peg.4274"/>
<comment type="caution">
    <text evidence="1">The sequence shown here is derived from an EMBL/GenBank/DDBJ whole genome shotgun (WGS) entry which is preliminary data.</text>
</comment>
<dbReference type="EMBL" id="JZSH01000163">
    <property type="protein sequence ID" value="KJF77311.1"/>
    <property type="molecule type" value="Genomic_DNA"/>
</dbReference>
<proteinExistence type="predicted"/>
<organism evidence="1 2">
    <name type="scientific">Morganella morganii</name>
    <name type="common">Proteus morganii</name>
    <dbReference type="NCBI Taxonomy" id="582"/>
    <lineage>
        <taxon>Bacteria</taxon>
        <taxon>Pseudomonadati</taxon>
        <taxon>Pseudomonadota</taxon>
        <taxon>Gammaproteobacteria</taxon>
        <taxon>Enterobacterales</taxon>
        <taxon>Morganellaceae</taxon>
        <taxon>Morganella</taxon>
    </lineage>
</organism>
<evidence type="ECO:0000313" key="2">
    <source>
        <dbReference type="Proteomes" id="UP000032582"/>
    </source>
</evidence>
<evidence type="ECO:0000313" key="1">
    <source>
        <dbReference type="EMBL" id="KJF77311.1"/>
    </source>
</evidence>
<dbReference type="Pfam" id="PF13665">
    <property type="entry name" value="Tox-PAAR-like"/>
    <property type="match status" value="1"/>
</dbReference>